<evidence type="ECO:0008006" key="4">
    <source>
        <dbReference type="Google" id="ProtNLM"/>
    </source>
</evidence>
<dbReference type="AlphaFoldDB" id="A0A4R4FFK8"/>
<dbReference type="InterPro" id="IPR046283">
    <property type="entry name" value="DUF6320"/>
</dbReference>
<name>A0A4R4FFK8_9FIRM</name>
<keyword evidence="3" id="KW-1185">Reference proteome</keyword>
<keyword evidence="1" id="KW-0472">Membrane</keyword>
<organism evidence="2 3">
    <name type="scientific">Extibacter muris</name>
    <dbReference type="NCBI Taxonomy" id="1796622"/>
    <lineage>
        <taxon>Bacteria</taxon>
        <taxon>Bacillati</taxon>
        <taxon>Bacillota</taxon>
        <taxon>Clostridia</taxon>
        <taxon>Lachnospirales</taxon>
        <taxon>Lachnospiraceae</taxon>
        <taxon>Extibacter</taxon>
    </lineage>
</organism>
<feature type="transmembrane region" description="Helical" evidence="1">
    <location>
        <begin position="570"/>
        <end position="591"/>
    </location>
</feature>
<dbReference type="Gene3D" id="3.30.559.10">
    <property type="entry name" value="Chloramphenicol acetyltransferase-like domain"/>
    <property type="match status" value="1"/>
</dbReference>
<feature type="transmembrane region" description="Helical" evidence="1">
    <location>
        <begin position="545"/>
        <end position="564"/>
    </location>
</feature>
<comment type="caution">
    <text evidence="2">The sequence shown here is derived from an EMBL/GenBank/DDBJ whole genome shotgun (WGS) entry which is preliminary data.</text>
</comment>
<keyword evidence="1" id="KW-0812">Transmembrane</keyword>
<feature type="transmembrane region" description="Helical" evidence="1">
    <location>
        <begin position="433"/>
        <end position="455"/>
    </location>
</feature>
<sequence length="606" mass="69947">MFQQKRAYWRNLDNAAKLFSATSNAKDTRVFRFYCVLKEYIDGDILQEALNRTIKKYPVFLSVMRKGLFWHYLEKSELRPVVREEYKEPCSCLYVRDKKALLFEVTYFEKRINFEVFHALTDGTGATEFLKELVKNYLCLSHREEGLAEVELAGDGPTVQDQENDSFSKYYSPDVKRKKKKKIRAYQIKMMKKEYGELQVTEGTVSVKELLAVSREKGVSMTVLMTAALMCAIHEEMTKVQEKRPVVLMVPVNLRKFFPSESMLNFFGWIEPGHRFGEGKDSLDEILEEVKVYFSDYLTKEHIAGHMNELIAFEKHKVLRWAPLEIKNRCIRAGAKLAEKEVTAVFSNMSAVKMPEEYVPYIERFGVYTSTPKVELCVCSFNDTLTFGFTSRYDSSNIQRNFFRILSEIGVHTKVEEPACPEEVQLNYEGKKFFNYFSFCCIAAIVIGIMLNAIISPERYWAAFVAAGAFSMWLALAIGFFKRHNLLKNAMWQLLVVSIGCIVWDAFTGWHKWSVNFVLPSVCVIIELSMLIISRLQSHTAREYMIYYVMASAYSILVPFILLLTKVITVTAPAVLCAGLSSLFLLALVIFKGREFKEEMQKKFHV</sequence>
<proteinExistence type="predicted"/>
<dbReference type="PANTHER" id="PTHR28037:SF1">
    <property type="entry name" value="ALCOHOL O-ACETYLTRANSFERASE 1-RELATED"/>
    <property type="match status" value="1"/>
</dbReference>
<feature type="transmembrane region" description="Helical" evidence="1">
    <location>
        <begin position="461"/>
        <end position="481"/>
    </location>
</feature>
<protein>
    <recommendedName>
        <fullName evidence="4">Alcohol acetyltransferase</fullName>
    </recommendedName>
</protein>
<dbReference type="InterPro" id="IPR023213">
    <property type="entry name" value="CAT-like_dom_sf"/>
</dbReference>
<dbReference type="Proteomes" id="UP000295710">
    <property type="component" value="Unassembled WGS sequence"/>
</dbReference>
<accession>A0A4R4FFK8</accession>
<evidence type="ECO:0000313" key="2">
    <source>
        <dbReference type="EMBL" id="TDA21563.1"/>
    </source>
</evidence>
<reference evidence="2 3" key="1">
    <citation type="journal article" date="2016" name="Nat. Microbiol.">
        <title>The Mouse Intestinal Bacterial Collection (miBC) provides host-specific insight into cultured diversity and functional potential of the gut microbiota.</title>
        <authorList>
            <person name="Lagkouvardos I."/>
            <person name="Pukall R."/>
            <person name="Abt B."/>
            <person name="Foesel B.U."/>
            <person name="Meier-Kolthoff J.P."/>
            <person name="Kumar N."/>
            <person name="Bresciani A."/>
            <person name="Martinez I."/>
            <person name="Just S."/>
            <person name="Ziegler C."/>
            <person name="Brugiroux S."/>
            <person name="Garzetti D."/>
            <person name="Wenning M."/>
            <person name="Bui T.P."/>
            <person name="Wang J."/>
            <person name="Hugenholtz F."/>
            <person name="Plugge C.M."/>
            <person name="Peterson D.A."/>
            <person name="Hornef M.W."/>
            <person name="Baines J.F."/>
            <person name="Smidt H."/>
            <person name="Walter J."/>
            <person name="Kristiansen K."/>
            <person name="Nielsen H.B."/>
            <person name="Haller D."/>
            <person name="Overmann J."/>
            <person name="Stecher B."/>
            <person name="Clavel T."/>
        </authorList>
    </citation>
    <scope>NUCLEOTIDE SEQUENCE [LARGE SCALE GENOMIC DNA]</scope>
    <source>
        <strain evidence="2 3">DSM 28560</strain>
    </source>
</reference>
<keyword evidence="1" id="KW-1133">Transmembrane helix</keyword>
<dbReference type="Gene3D" id="3.30.559.30">
    <property type="entry name" value="Nonribosomal peptide synthetase, condensation domain"/>
    <property type="match status" value="1"/>
</dbReference>
<feature type="transmembrane region" description="Helical" evidence="1">
    <location>
        <begin position="490"/>
        <end position="507"/>
    </location>
</feature>
<evidence type="ECO:0000256" key="1">
    <source>
        <dbReference type="SAM" id="Phobius"/>
    </source>
</evidence>
<dbReference type="Pfam" id="PF19845">
    <property type="entry name" value="DUF6320"/>
    <property type="match status" value="1"/>
</dbReference>
<evidence type="ECO:0000313" key="3">
    <source>
        <dbReference type="Proteomes" id="UP000295710"/>
    </source>
</evidence>
<dbReference type="PANTHER" id="PTHR28037">
    <property type="entry name" value="ALCOHOL O-ACETYLTRANSFERASE 1-RELATED"/>
    <property type="match status" value="1"/>
</dbReference>
<dbReference type="EMBL" id="SMMX01000008">
    <property type="protein sequence ID" value="TDA21563.1"/>
    <property type="molecule type" value="Genomic_DNA"/>
</dbReference>
<gene>
    <name evidence="2" type="ORF">E1963_11240</name>
</gene>
<dbReference type="RefSeq" id="WP_132278004.1">
    <property type="nucleotide sequence ID" value="NZ_JAOBST010000004.1"/>
</dbReference>
<dbReference type="InterPro" id="IPR052058">
    <property type="entry name" value="Alcohol_O-acetyltransferase"/>
</dbReference>
<feature type="transmembrane region" description="Helical" evidence="1">
    <location>
        <begin position="513"/>
        <end position="533"/>
    </location>
</feature>